<keyword evidence="1" id="KW-0812">Transmembrane</keyword>
<reference evidence="2" key="2">
    <citation type="submission" date="2021-04" db="EMBL/GenBank/DDBJ databases">
        <authorList>
            <person name="Gilroy R."/>
        </authorList>
    </citation>
    <scope>NUCLEOTIDE SEQUENCE</scope>
    <source>
        <strain evidence="2">ChiHjej13B12-4958</strain>
    </source>
</reference>
<feature type="transmembrane region" description="Helical" evidence="1">
    <location>
        <begin position="47"/>
        <end position="64"/>
    </location>
</feature>
<organism evidence="2 3">
    <name type="scientific">Candidatus Corynebacterium faecigallinarum</name>
    <dbReference type="NCBI Taxonomy" id="2838528"/>
    <lineage>
        <taxon>Bacteria</taxon>
        <taxon>Bacillati</taxon>
        <taxon>Actinomycetota</taxon>
        <taxon>Actinomycetes</taxon>
        <taxon>Mycobacteriales</taxon>
        <taxon>Corynebacteriaceae</taxon>
        <taxon>Corynebacterium</taxon>
    </lineage>
</organism>
<comment type="caution">
    <text evidence="2">The sequence shown here is derived from an EMBL/GenBank/DDBJ whole genome shotgun (WGS) entry which is preliminary data.</text>
</comment>
<protein>
    <submittedName>
        <fullName evidence="2">Uncharacterized protein</fullName>
    </submittedName>
</protein>
<accession>A0A9D2QGY7</accession>
<proteinExistence type="predicted"/>
<keyword evidence="1" id="KW-0472">Membrane</keyword>
<evidence type="ECO:0000313" key="3">
    <source>
        <dbReference type="Proteomes" id="UP000823858"/>
    </source>
</evidence>
<dbReference type="Proteomes" id="UP000823858">
    <property type="component" value="Unassembled WGS sequence"/>
</dbReference>
<sequence>MTMDNYSDNPVARRKAEVRKRSRSIQIAGGVAVAGGVLALLTSATGLFLTIAIVAVVVLGYNAVKVREVVNHKDQW</sequence>
<dbReference type="EMBL" id="DWVP01000024">
    <property type="protein sequence ID" value="HJC86301.1"/>
    <property type="molecule type" value="Genomic_DNA"/>
</dbReference>
<dbReference type="AlphaFoldDB" id="A0A9D2QGY7"/>
<evidence type="ECO:0000313" key="2">
    <source>
        <dbReference type="EMBL" id="HJC86301.1"/>
    </source>
</evidence>
<name>A0A9D2QGY7_9CORY</name>
<keyword evidence="1" id="KW-1133">Transmembrane helix</keyword>
<reference evidence="2" key="1">
    <citation type="journal article" date="2021" name="PeerJ">
        <title>Extensive microbial diversity within the chicken gut microbiome revealed by metagenomics and culture.</title>
        <authorList>
            <person name="Gilroy R."/>
            <person name="Ravi A."/>
            <person name="Getino M."/>
            <person name="Pursley I."/>
            <person name="Horton D.L."/>
            <person name="Alikhan N.F."/>
            <person name="Baker D."/>
            <person name="Gharbi K."/>
            <person name="Hall N."/>
            <person name="Watson M."/>
            <person name="Adriaenssens E.M."/>
            <person name="Foster-Nyarko E."/>
            <person name="Jarju S."/>
            <person name="Secka A."/>
            <person name="Antonio M."/>
            <person name="Oren A."/>
            <person name="Chaudhuri R.R."/>
            <person name="La Ragione R."/>
            <person name="Hildebrand F."/>
            <person name="Pallen M.J."/>
        </authorList>
    </citation>
    <scope>NUCLEOTIDE SEQUENCE</scope>
    <source>
        <strain evidence="2">ChiHjej13B12-4958</strain>
    </source>
</reference>
<gene>
    <name evidence="2" type="ORF">H9751_12340</name>
</gene>
<evidence type="ECO:0000256" key="1">
    <source>
        <dbReference type="SAM" id="Phobius"/>
    </source>
</evidence>